<proteinExistence type="predicted"/>
<dbReference type="Proteomes" id="UP000030649">
    <property type="component" value="Unassembled WGS sequence"/>
</dbReference>
<sequence>MADTRHSGSQKSETSRSATTAPDEADIKEVTIKKETTGKWFVCFGLELETDDADLPEKPDVESLNTTNSVGIDLGILNYIHTTDGKTVDWLDLEDDYERSRREQRKLSRKQKGSNNYEETTARSSEAEAAHPSDSVGLPAQNTDVARP</sequence>
<reference evidence="3 4" key="1">
    <citation type="journal article" date="2013" name="PLoS ONE">
        <title>Assembly-driven community genomics of a hypersaline microbial ecosystem.</title>
        <authorList>
            <person name="Podell S."/>
            <person name="Ugalde J.A."/>
            <person name="Narasingarao P."/>
            <person name="Banfield J.F."/>
            <person name="Heidelberg K.B."/>
            <person name="Allen E.E."/>
        </authorList>
    </citation>
    <scope>NUCLEOTIDE SEQUENCE [LARGE SCALE GENOMIC DNA]</scope>
    <source>
        <strain evidence="4">J07HQW1</strain>
    </source>
</reference>
<evidence type="ECO:0000313" key="3">
    <source>
        <dbReference type="EMBL" id="ERG91330.1"/>
    </source>
</evidence>
<organism evidence="3 4">
    <name type="scientific">Haloquadratum walsbyi J07HQW1</name>
    <dbReference type="NCBI Taxonomy" id="1238424"/>
    <lineage>
        <taxon>Archaea</taxon>
        <taxon>Methanobacteriati</taxon>
        <taxon>Methanobacteriota</taxon>
        <taxon>Stenosarchaea group</taxon>
        <taxon>Halobacteria</taxon>
        <taxon>Halobacteriales</taxon>
        <taxon>Haloferacaceae</taxon>
        <taxon>Haloquadratum</taxon>
    </lineage>
</organism>
<evidence type="ECO:0000313" key="4">
    <source>
        <dbReference type="Proteomes" id="UP000030649"/>
    </source>
</evidence>
<dbReference type="EMBL" id="KE356560">
    <property type="protein sequence ID" value="ERG91330.1"/>
    <property type="molecule type" value="Genomic_DNA"/>
</dbReference>
<feature type="compositionally biased region" description="Basic residues" evidence="1">
    <location>
        <begin position="102"/>
        <end position="112"/>
    </location>
</feature>
<feature type="compositionally biased region" description="Polar residues" evidence="1">
    <location>
        <begin position="7"/>
        <end position="20"/>
    </location>
</feature>
<feature type="region of interest" description="Disordered" evidence="1">
    <location>
        <begin position="1"/>
        <end position="25"/>
    </location>
</feature>
<evidence type="ECO:0000256" key="1">
    <source>
        <dbReference type="SAM" id="MobiDB-lite"/>
    </source>
</evidence>
<feature type="region of interest" description="Disordered" evidence="1">
    <location>
        <begin position="97"/>
        <end position="148"/>
    </location>
</feature>
<gene>
    <name evidence="3" type="ORF">J07HQW1_01364</name>
</gene>
<feature type="domain" description="Probable transposase IS891/IS1136/IS1341" evidence="2">
    <location>
        <begin position="61"/>
        <end position="124"/>
    </location>
</feature>
<name>U1N446_9EURY</name>
<dbReference type="Pfam" id="PF01385">
    <property type="entry name" value="OrfB_IS605"/>
    <property type="match status" value="1"/>
</dbReference>
<dbReference type="HOGENOM" id="CLU_1754676_0_0_2"/>
<dbReference type="STRING" id="1238424.J07HQW1_01364"/>
<dbReference type="InterPro" id="IPR001959">
    <property type="entry name" value="Transposase"/>
</dbReference>
<evidence type="ECO:0000259" key="2">
    <source>
        <dbReference type="Pfam" id="PF01385"/>
    </source>
</evidence>
<accession>U1N446</accession>
<protein>
    <submittedName>
        <fullName evidence="3">Transposase</fullName>
    </submittedName>
</protein>
<dbReference type="AlphaFoldDB" id="U1N446"/>